<organism evidence="2">
    <name type="scientific">Streptomyces sp. NBC_00093</name>
    <dbReference type="NCBI Taxonomy" id="2975649"/>
    <lineage>
        <taxon>Bacteria</taxon>
        <taxon>Bacillati</taxon>
        <taxon>Actinomycetota</taxon>
        <taxon>Actinomycetes</taxon>
        <taxon>Kitasatosporales</taxon>
        <taxon>Streptomycetaceae</taxon>
        <taxon>Streptomyces</taxon>
    </lineage>
</organism>
<protein>
    <submittedName>
        <fullName evidence="2">Uncharacterized protein</fullName>
    </submittedName>
</protein>
<feature type="compositionally biased region" description="Basic and acidic residues" evidence="1">
    <location>
        <begin position="14"/>
        <end position="27"/>
    </location>
</feature>
<name>A0AAU2A0N5_9ACTN</name>
<accession>A0AAU2A0N5</accession>
<reference evidence="2" key="1">
    <citation type="submission" date="2022-10" db="EMBL/GenBank/DDBJ databases">
        <title>The complete genomes of actinobacterial strains from the NBC collection.</title>
        <authorList>
            <person name="Joergensen T.S."/>
            <person name="Alvarez Arevalo M."/>
            <person name="Sterndorff E.B."/>
            <person name="Faurdal D."/>
            <person name="Vuksanovic O."/>
            <person name="Mourched A.-S."/>
            <person name="Charusanti P."/>
            <person name="Shaw S."/>
            <person name="Blin K."/>
            <person name="Weber T."/>
        </authorList>
    </citation>
    <scope>NUCLEOTIDE SEQUENCE</scope>
    <source>
        <strain evidence="2">NBC_00093</strain>
    </source>
</reference>
<proteinExistence type="predicted"/>
<evidence type="ECO:0000313" key="2">
    <source>
        <dbReference type="EMBL" id="WTT17797.1"/>
    </source>
</evidence>
<dbReference type="AlphaFoldDB" id="A0AAU2A0N5"/>
<dbReference type="EMBL" id="CP108222">
    <property type="protein sequence ID" value="WTT17797.1"/>
    <property type="molecule type" value="Genomic_DNA"/>
</dbReference>
<gene>
    <name evidence="2" type="ORF">OHA22_20750</name>
</gene>
<sequence length="58" mass="6674">MTAGEETSPRRPHVAAEAHECKQRAEDENLPVDERQVWATLAVAAELHILRKEKRRSR</sequence>
<feature type="region of interest" description="Disordered" evidence="1">
    <location>
        <begin position="1"/>
        <end position="27"/>
    </location>
</feature>
<evidence type="ECO:0000256" key="1">
    <source>
        <dbReference type="SAM" id="MobiDB-lite"/>
    </source>
</evidence>